<evidence type="ECO:0000256" key="1">
    <source>
        <dbReference type="ARBA" id="ARBA00009431"/>
    </source>
</evidence>
<dbReference type="FunFam" id="3.40.50.1820:FF:000222">
    <property type="entry name" value="Carboxypeptidase"/>
    <property type="match status" value="3"/>
</dbReference>
<dbReference type="GO" id="GO:0006508">
    <property type="term" value="P:proteolysis"/>
    <property type="evidence" value="ECO:0007669"/>
    <property type="project" value="UniProtKB-KW"/>
</dbReference>
<dbReference type="OMA" id="LQMIANF"/>
<dbReference type="InterPro" id="IPR029058">
    <property type="entry name" value="AB_hydrolase_fold"/>
</dbReference>
<dbReference type="InterPro" id="IPR001563">
    <property type="entry name" value="Peptidase_S10"/>
</dbReference>
<dbReference type="Pfam" id="PF00450">
    <property type="entry name" value="Peptidase_S10"/>
    <property type="match status" value="5"/>
</dbReference>
<sequence>MRWLAVLACLYSLVSFSAEAASVLSLKDGDLITDLPGLTFTPNFKQYSGYLSASKGNYLHYWLVEAQSLPERAPLVLWLNGGPGCSSLGGLFTENGPFHPSSDGLSLVENVHSWNKAANVLYLESPHDIGFSYRDSTSFGFDNYYNDDKTAMDNALALQQFFERFPEYQQRDFYITGESYGGVYVPTLTNLIIKMIRNGTLPNVNLVGMAVGNGELSASEQTNSAIDLLYYRGMLGLQQFDSLKSCCVDTYDQPLTYCNFSSFVTVDDFGNLSPNTDANTTNAINCGKMVTSFSMDSVWNTANDVYNSYQDCYNFTGLSSGGLTGEAGRRTWKTVMGSKRMRASVQESDLLRPMFTTGSNPFVDQGAKLNTGSTDGMGGFACYMDTATQTYLNLPAVRQALHIPVGVAAWVDCNIPVNSQYYHQQNHDMTPVFQSIIDSGYPLKMLVYNGDVDMACNFLGDEWFVENLASSVYNFTMTSDRFVWNYTRANYLPQVGGYVKSWTYSSISMDLLTVKGAGHFVPTDRPGPALQMIFNFINTGNYNNTIPYDLTPLQLRPAYVTPAQPSFTRKQADRIWSLPGLTYQLNFKQYSGYLKGIPGNYLHYWFVESQTNPSTDPLVLWLNGGPGCSSLMGMLNELGPFHPNPDGSTLFENVYSWNKAANVLFLESPRNVGFSTQNKSIDTGSTYDDEKTAKDNMLALMDFLTVYPEYINRPFYVTGESYGGVYVPTLTALLIENIQANKLPGLNLVGMAVGNGELSAIQQLNSIIHMAYFHGLYGKTEWDSLQKCCPQTGSSTWFEYCDFSQFITFDSAGNAVPKISSGDCGTLVAQMGQMSIWTSLNDVYNIYQDCYQQTSATFGSLVYPRSQHQTAELFVDQGAKVSSYSTDNQGGFTCYAADAAASYLNQQDVRDALHIASNAGNWSSCKSGYPLRMLIYNGDVDQACNFLGDQWFIEALAKKWGMTVSNDFKSWWYRTQIAGYVKQFTYGPASIDLLTVKGAGHLVPADRPGPALQMFMNFLRASDYSIESPFTDNLHPLNTQYKVQEQITAERTGVPVQAEPLSTGKLKLLTRRINKKKPIAPRERLQQAPVPPPPASSKDEDFIKDLPGLTFAPNFKHYSGYLNASPGNYLHYWLVESQGNPATDPLILWLNGGPGCSSLGGLFEELGPFHVNPDGATLFENVYSWNKVGNVLFMEAPRDVGFSYRSSDVAPDNNYNDAYTASDNVLALASFFAKFPEYKGRPFYITGESYGGVYVPTLTSALIKKIQSAGADSMSYVNLTGVAIGNGEMSQIQQINSAVSLLYFRGEHGKSDYDSLSQCCNSSTAQTYCDFVSYITLDSAGNASPKVNDNSVAGQCGRMVVQQGFNDVWNTANDVYNTFQDCYTAGGNIDGTKSRRKRSAELPPLMDKVPFVDQAKKINYGSTDANGGFACYNDDATQSYLGRSDVRKALHIPNDVLPWVDCNDGMNEHYIQQHNDTSSVFAEILTSGYPLRFLIYNGDVDMACQFLGDEWFIEKLSADYSMTFNTRQPWNYTQGNFLSRLGGYVKSFSYLNRVTFDLLTVKGAGHFVPTDRPGPALQMINNFVKNVDYNTNLTLNIAQQPLLDQYKPTVQPIPRKKADMVFDLPGLTFTPNFNQHSGYLSASEGVSLHYWFVESQGNPATDPLLLWLNGGPGCSSLGGLLTENGPFHPNPDGSTLFENIYSWNKGANVLYLESPRMVGFSYQDPALNDTVWNDDKTASDVVLALSDFFAMYPQFAGNDFFVTGESYGGVYVPTVTRLIIQQIQMFRLQECTSVIVKSTVPDAPQR</sequence>
<dbReference type="Proteomes" id="UP000271162">
    <property type="component" value="Unassembled WGS sequence"/>
</dbReference>
<comment type="similarity">
    <text evidence="1 2">Belongs to the peptidase S10 family.</text>
</comment>
<dbReference type="SUPFAM" id="SSF53474">
    <property type="entry name" value="alpha/beta-Hydrolases"/>
    <property type="match status" value="4"/>
</dbReference>
<feature type="chain" id="PRO_5043073252" description="Carboxypeptidase" evidence="2">
    <location>
        <begin position="21"/>
        <end position="1806"/>
    </location>
</feature>
<dbReference type="STRING" id="27835.A0A0N4Y2R8"/>
<name>A0A0N4Y2R8_NIPBR</name>
<evidence type="ECO:0000256" key="3">
    <source>
        <dbReference type="SAM" id="MobiDB-lite"/>
    </source>
</evidence>
<organism evidence="6">
    <name type="scientific">Nippostrongylus brasiliensis</name>
    <name type="common">Rat hookworm</name>
    <dbReference type="NCBI Taxonomy" id="27835"/>
    <lineage>
        <taxon>Eukaryota</taxon>
        <taxon>Metazoa</taxon>
        <taxon>Ecdysozoa</taxon>
        <taxon>Nematoda</taxon>
        <taxon>Chromadorea</taxon>
        <taxon>Rhabditida</taxon>
        <taxon>Rhabditina</taxon>
        <taxon>Rhabditomorpha</taxon>
        <taxon>Strongyloidea</taxon>
        <taxon>Heligmosomidae</taxon>
        <taxon>Nippostrongylus</taxon>
    </lineage>
</organism>
<dbReference type="FunFam" id="3.40.50.12670:FF:000002">
    <property type="entry name" value="Carboxypeptidase"/>
    <property type="match status" value="2"/>
</dbReference>
<reference evidence="6" key="1">
    <citation type="submission" date="2016-03" db="UniProtKB">
        <authorList>
            <consortium name="WormBaseParasite"/>
        </authorList>
    </citation>
    <scope>IDENTIFICATION</scope>
</reference>
<keyword evidence="2" id="KW-0121">Carboxypeptidase</keyword>
<gene>
    <name evidence="4" type="ORF">NBR_LOCUS10034</name>
</gene>
<dbReference type="EMBL" id="UYSL01020242">
    <property type="protein sequence ID" value="VDL73623.1"/>
    <property type="molecule type" value="Genomic_DNA"/>
</dbReference>
<keyword evidence="2" id="KW-0732">Signal</keyword>
<keyword evidence="2" id="KW-0645">Protease</keyword>
<dbReference type="WBParaSite" id="NBR_0001003301-mRNA-1">
    <property type="protein sequence ID" value="NBR_0001003301-mRNA-1"/>
    <property type="gene ID" value="NBR_0001003301"/>
</dbReference>
<dbReference type="PRINTS" id="PR00724">
    <property type="entry name" value="CRBOXYPTASEC"/>
</dbReference>
<dbReference type="GO" id="GO:0004185">
    <property type="term" value="F:serine-type carboxypeptidase activity"/>
    <property type="evidence" value="ECO:0007669"/>
    <property type="project" value="UniProtKB-UniRule"/>
</dbReference>
<dbReference type="PANTHER" id="PTHR11802">
    <property type="entry name" value="SERINE PROTEASE FAMILY S10 SERINE CARBOXYPEPTIDASE"/>
    <property type="match status" value="1"/>
</dbReference>
<dbReference type="Gene3D" id="3.40.50.1820">
    <property type="entry name" value="alpha/beta hydrolase"/>
    <property type="match status" value="5"/>
</dbReference>
<accession>A0A0N4Y2R8</accession>
<dbReference type="EC" id="3.4.16.-" evidence="2"/>
<evidence type="ECO:0000256" key="2">
    <source>
        <dbReference type="RuleBase" id="RU361156"/>
    </source>
</evidence>
<keyword evidence="2" id="KW-0378">Hydrolase</keyword>
<feature type="signal peptide" evidence="2">
    <location>
        <begin position="1"/>
        <end position="20"/>
    </location>
</feature>
<feature type="region of interest" description="Disordered" evidence="3">
    <location>
        <begin position="1078"/>
        <end position="1099"/>
    </location>
</feature>
<reference evidence="4 5" key="2">
    <citation type="submission" date="2018-11" db="EMBL/GenBank/DDBJ databases">
        <authorList>
            <consortium name="Pathogen Informatics"/>
        </authorList>
    </citation>
    <scope>NUCLEOTIDE SEQUENCE [LARGE SCALE GENOMIC DNA]</scope>
</reference>
<protein>
    <recommendedName>
        <fullName evidence="2">Carboxypeptidase</fullName>
        <ecNumber evidence="2">3.4.16.-</ecNumber>
    </recommendedName>
</protein>
<dbReference type="PROSITE" id="PS00560">
    <property type="entry name" value="CARBOXYPEPT_SER_HIS"/>
    <property type="match status" value="2"/>
</dbReference>
<evidence type="ECO:0000313" key="6">
    <source>
        <dbReference type="WBParaSite" id="NBR_0001003301-mRNA-1"/>
    </source>
</evidence>
<evidence type="ECO:0000313" key="5">
    <source>
        <dbReference type="Proteomes" id="UP000271162"/>
    </source>
</evidence>
<dbReference type="PANTHER" id="PTHR11802:SF480">
    <property type="entry name" value="CARBOXYPEPTIDASE"/>
    <property type="match status" value="1"/>
</dbReference>
<evidence type="ECO:0000313" key="4">
    <source>
        <dbReference type="EMBL" id="VDL73623.1"/>
    </source>
</evidence>
<dbReference type="InterPro" id="IPR033124">
    <property type="entry name" value="Ser_caboxypep_his_AS"/>
</dbReference>
<dbReference type="PROSITE" id="PS00131">
    <property type="entry name" value="CARBOXYPEPT_SER_SER"/>
    <property type="match status" value="4"/>
</dbReference>
<proteinExistence type="inferred from homology"/>
<dbReference type="InterPro" id="IPR018202">
    <property type="entry name" value="Ser_caboxypep_ser_AS"/>
</dbReference>
<keyword evidence="5" id="KW-1185">Reference proteome</keyword>